<gene>
    <name evidence="3" type="ORF">BGZ96_002368</name>
</gene>
<comment type="caution">
    <text evidence="3">The sequence shown here is derived from an EMBL/GenBank/DDBJ whole genome shotgun (WGS) entry which is preliminary data.</text>
</comment>
<feature type="region of interest" description="Disordered" evidence="1">
    <location>
        <begin position="165"/>
        <end position="186"/>
    </location>
</feature>
<dbReference type="PANTHER" id="PTHR43948">
    <property type="entry name" value="DNAJ HOMOLOG SUBFAMILY B"/>
    <property type="match status" value="1"/>
</dbReference>
<feature type="region of interest" description="Disordered" evidence="1">
    <location>
        <begin position="332"/>
        <end position="508"/>
    </location>
</feature>
<evidence type="ECO:0000259" key="2">
    <source>
        <dbReference type="PROSITE" id="PS50076"/>
    </source>
</evidence>
<feature type="compositionally biased region" description="Basic and acidic residues" evidence="1">
    <location>
        <begin position="387"/>
        <end position="407"/>
    </location>
</feature>
<dbReference type="Pfam" id="PF00226">
    <property type="entry name" value="DnaJ"/>
    <property type="match status" value="1"/>
</dbReference>
<dbReference type="Proteomes" id="UP001194696">
    <property type="component" value="Unassembled WGS sequence"/>
</dbReference>
<accession>A0ABQ7JKP7</accession>
<name>A0ABQ7JKP7_9FUNG</name>
<feature type="compositionally biased region" description="Low complexity" evidence="1">
    <location>
        <begin position="265"/>
        <end position="287"/>
    </location>
</feature>
<feature type="region of interest" description="Disordered" evidence="1">
    <location>
        <begin position="200"/>
        <end position="293"/>
    </location>
</feature>
<dbReference type="PRINTS" id="PR00625">
    <property type="entry name" value="JDOMAIN"/>
</dbReference>
<feature type="compositionally biased region" description="Low complexity" evidence="1">
    <location>
        <begin position="232"/>
        <end position="249"/>
    </location>
</feature>
<dbReference type="InterPro" id="IPR001623">
    <property type="entry name" value="DnaJ_domain"/>
</dbReference>
<keyword evidence="4" id="KW-1185">Reference proteome</keyword>
<feature type="domain" description="J" evidence="2">
    <location>
        <begin position="14"/>
        <end position="81"/>
    </location>
</feature>
<feature type="region of interest" description="Disordered" evidence="1">
    <location>
        <begin position="85"/>
        <end position="111"/>
    </location>
</feature>
<sequence length="508" mass="55512">MSTSNGDEQNDKPNYYELLCLEPGASKDDVRRAYRKQALLFHPDKMKPHMKEEASQHFQLISEAYDVLFDDKKRELYDRYGYEGVKAGGDPNPQPDLSGFFSHGGGGGHPSRAHGPPQGFGFGFETPFFSSFGVPAGADQDFFADHQQRHMRNLFDQRMGSMFGGGGGFPSGHGPGFPPDFMHDHGFHQQHHDEFFRSAFGDQDPFHRNDQQQQQQQQQRPTLFSTSPFANSTQTQSQSQWTGTGSRSSPFTIFGSNGDRGGRGFSSSSSSSSTMGGGASRTSTRTTVVNGQRTTVTEVTDAQGVTTRTVDNPDGTRETFVNDIAIAIEGRAQPAVTQEQGTARQQPIVILDDDDESQGRSSSVRNRGGRSSNTAGGGPSGGYRLSGRGEEVDSSTRRASRDRDQYRRTTATATPTASHPDRTETMFLDGDDDDDILYETLSEHRRSRQQGGRGATTGARPGPGAAAGATRSTRDFFDDEPELFHPQMGNGQRLGGSNSPVRSRYSRD</sequence>
<organism evidence="3 4">
    <name type="scientific">Linnemannia gamsii</name>
    <dbReference type="NCBI Taxonomy" id="64522"/>
    <lineage>
        <taxon>Eukaryota</taxon>
        <taxon>Fungi</taxon>
        <taxon>Fungi incertae sedis</taxon>
        <taxon>Mucoromycota</taxon>
        <taxon>Mortierellomycotina</taxon>
        <taxon>Mortierellomycetes</taxon>
        <taxon>Mortierellales</taxon>
        <taxon>Mortierellaceae</taxon>
        <taxon>Linnemannia</taxon>
    </lineage>
</organism>
<feature type="compositionally biased region" description="Polar residues" evidence="1">
    <location>
        <begin position="220"/>
        <end position="231"/>
    </location>
</feature>
<feature type="compositionally biased region" description="Polar residues" evidence="1">
    <location>
        <begin position="335"/>
        <end position="345"/>
    </location>
</feature>
<dbReference type="Gene3D" id="1.10.287.110">
    <property type="entry name" value="DnaJ domain"/>
    <property type="match status" value="1"/>
</dbReference>
<feature type="compositionally biased region" description="Gly residues" evidence="1">
    <location>
        <begin position="165"/>
        <end position="175"/>
    </location>
</feature>
<feature type="compositionally biased region" description="Low complexity" evidence="1">
    <location>
        <begin position="359"/>
        <end position="372"/>
    </location>
</feature>
<evidence type="ECO:0000256" key="1">
    <source>
        <dbReference type="SAM" id="MobiDB-lite"/>
    </source>
</evidence>
<reference evidence="3 4" key="1">
    <citation type="journal article" date="2020" name="Fungal Divers.">
        <title>Resolving the Mortierellaceae phylogeny through synthesis of multi-gene phylogenetics and phylogenomics.</title>
        <authorList>
            <person name="Vandepol N."/>
            <person name="Liber J."/>
            <person name="Desiro A."/>
            <person name="Na H."/>
            <person name="Kennedy M."/>
            <person name="Barry K."/>
            <person name="Grigoriev I.V."/>
            <person name="Miller A.N."/>
            <person name="O'Donnell K."/>
            <person name="Stajich J.E."/>
            <person name="Bonito G."/>
        </authorList>
    </citation>
    <scope>NUCLEOTIDE SEQUENCE [LARGE SCALE GENOMIC DNA]</scope>
    <source>
        <strain evidence="3 4">AD045</strain>
    </source>
</reference>
<dbReference type="PROSITE" id="PS00636">
    <property type="entry name" value="DNAJ_1"/>
    <property type="match status" value="1"/>
</dbReference>
<dbReference type="EMBL" id="JAAAIM010001447">
    <property type="protein sequence ID" value="KAG0278443.1"/>
    <property type="molecule type" value="Genomic_DNA"/>
</dbReference>
<dbReference type="CDD" id="cd06257">
    <property type="entry name" value="DnaJ"/>
    <property type="match status" value="1"/>
</dbReference>
<evidence type="ECO:0000313" key="3">
    <source>
        <dbReference type="EMBL" id="KAG0278443.1"/>
    </source>
</evidence>
<protein>
    <recommendedName>
        <fullName evidence="2">J domain-containing protein</fullName>
    </recommendedName>
</protein>
<evidence type="ECO:0000313" key="4">
    <source>
        <dbReference type="Proteomes" id="UP001194696"/>
    </source>
</evidence>
<dbReference type="InterPro" id="IPR036869">
    <property type="entry name" value="J_dom_sf"/>
</dbReference>
<feature type="compositionally biased region" description="Low complexity" evidence="1">
    <location>
        <begin position="456"/>
        <end position="471"/>
    </location>
</feature>
<feature type="compositionally biased region" description="Low complexity" evidence="1">
    <location>
        <begin position="408"/>
        <end position="417"/>
    </location>
</feature>
<dbReference type="SUPFAM" id="SSF46565">
    <property type="entry name" value="Chaperone J-domain"/>
    <property type="match status" value="1"/>
</dbReference>
<proteinExistence type="predicted"/>
<dbReference type="InterPro" id="IPR018253">
    <property type="entry name" value="DnaJ_domain_CS"/>
</dbReference>
<dbReference type="PANTHER" id="PTHR43948:SF10">
    <property type="entry name" value="MRJ, ISOFORM E"/>
    <property type="match status" value="1"/>
</dbReference>
<dbReference type="PROSITE" id="PS50076">
    <property type="entry name" value="DNAJ_2"/>
    <property type="match status" value="1"/>
</dbReference>
<dbReference type="SMART" id="SM00271">
    <property type="entry name" value="DnaJ"/>
    <property type="match status" value="1"/>
</dbReference>